<feature type="domain" description="BIG2" evidence="2">
    <location>
        <begin position="211"/>
        <end position="291"/>
    </location>
</feature>
<dbReference type="SUPFAM" id="SSF49373">
    <property type="entry name" value="Invasin/intimin cell-adhesion fragments"/>
    <property type="match status" value="1"/>
</dbReference>
<dbReference type="SUPFAM" id="SSF49899">
    <property type="entry name" value="Concanavalin A-like lectins/glucanases"/>
    <property type="match status" value="1"/>
</dbReference>
<dbReference type="InterPro" id="IPR003343">
    <property type="entry name" value="Big_2"/>
</dbReference>
<dbReference type="SMART" id="SM00710">
    <property type="entry name" value="PbH1"/>
    <property type="match status" value="3"/>
</dbReference>
<accession>A0A4V1G4D6</accession>
<dbReference type="Proteomes" id="UP000300879">
    <property type="component" value="Chromosome"/>
</dbReference>
<dbReference type="InterPro" id="IPR006626">
    <property type="entry name" value="PbH1"/>
</dbReference>
<feature type="signal peptide" evidence="1">
    <location>
        <begin position="1"/>
        <end position="27"/>
    </location>
</feature>
<dbReference type="Gene3D" id="2.60.40.1190">
    <property type="match status" value="1"/>
</dbReference>
<sequence>MNSSFMKTISIMLVICLSLSWIGTTNTAVEAQGNPPLLFNDFEDGNTSDWNLPSGFALHTDNGNKMLRYVYQSGSSTRKYAVAGSSDWSQYAVEAKLQSSSDSNSIGVYARYGGENNHYLLRLDTGSDTLSLVKKLNGNATLLDSAPVVLDLNTLYTVKLAVDGNQLTGYVDGAPLLSATDSSLTKGKIAIGGYSKSSYSVDDVLVSDLRTAVSIDVQPDSPVLLVDEVRKLSSTVLDQGGQPMNDAAVSWSSDDAAIAAVDSAGNVTAVAAGTTTIRASFNNLEATAAVTVQELEEELPLELKRTLQPIAVDGVLDESVWNLDRTARKAVLGTSGNTVNFGTLWDDKYLYVGVKVFDDQLYSDSEDSYENDSVEVFIDGDHNHGSTYDVNDWHFRKGYNDDALFERLNERIGVQHASAAIPGGYAVELAIPWLNLGLTAEAGLDFGFDLAVNDDDNGGAREAQLVWNGIADNYKNTVAFGDATLLADTVGTAVTVPAPAAVDRYVTPQGAGTKDGSSWANALAGDQVGGLQAAWDATGDANTLYIGSGTYTVPQTLTLTRGGTDRENWKKLQGVDTGAGVPIFQGDWSLQNQVNRSLIDVPLGVSYWQIEDIVIENYYYGIYANGQHTGIRVVDVDMHNMSDGVYLWGRATRSNPDAGSHDIMIKGGTYTNYTKSAVRFRNGNYLASVIGVTADAGGQANFTSGSFPMGFRIGNSPESEYIFDHDIVFQDVVSSNSWHENGSSNYWNGDGFSAERQVYNLTYVRSKAFDSTDGGWDDKSINPVFIDTVAFGNKRNYRIWSADKAVFMRAIGGYSYKRGGNSDSIGLWVGSAVGKAEMYYSTLYNNAQSEISLEGPTNQVDLYNSIIGDSRGGDLYTLNGGQVNAYQTEEYSAGIQGTDPQLVNGSNANWKGDSTDFNSQLYGASKGYHYPGPSTAPYTVQISTSSIALDSFEQLTVHAQVLDPSGQPVSDPEEVIWYSDDASLARLLQSRGAEAVIEGLSAGSTELVAMYKGAEAKVTVSVTE</sequence>
<dbReference type="Gene3D" id="2.60.120.560">
    <property type="entry name" value="Exo-inulinase, domain 1"/>
    <property type="match status" value="1"/>
</dbReference>
<gene>
    <name evidence="3" type="ORF">E6C60_3614</name>
</gene>
<dbReference type="EMBL" id="CP040396">
    <property type="protein sequence ID" value="QCT04324.1"/>
    <property type="molecule type" value="Genomic_DNA"/>
</dbReference>
<dbReference type="InterPro" id="IPR013320">
    <property type="entry name" value="ConA-like_dom_sf"/>
</dbReference>
<dbReference type="InterPro" id="IPR008964">
    <property type="entry name" value="Invasin/intimin_cell_adhesion"/>
</dbReference>
<feature type="domain" description="BIG2" evidence="2">
    <location>
        <begin position="936"/>
        <end position="1021"/>
    </location>
</feature>
<keyword evidence="4" id="KW-1185">Reference proteome</keyword>
<dbReference type="Gene3D" id="2.60.40.1080">
    <property type="match status" value="2"/>
</dbReference>
<dbReference type="OrthoDB" id="5179605at2"/>
<evidence type="ECO:0000256" key="1">
    <source>
        <dbReference type="SAM" id="SignalP"/>
    </source>
</evidence>
<dbReference type="RefSeq" id="WP_138227048.1">
    <property type="nucleotide sequence ID" value="NZ_CP040396.1"/>
</dbReference>
<reference evidence="3 4" key="1">
    <citation type="submission" date="2019-05" db="EMBL/GenBank/DDBJ databases">
        <authorList>
            <person name="Chen C."/>
        </authorList>
    </citation>
    <scope>NUCLEOTIDE SEQUENCE [LARGE SCALE GENOMIC DNA]</scope>
    <source>
        <strain evidence="3 4">HB172198</strain>
    </source>
</reference>
<protein>
    <submittedName>
        <fullName evidence="3">Carbohydrate-binding protein</fullName>
    </submittedName>
</protein>
<dbReference type="InterPro" id="IPR010502">
    <property type="entry name" value="Carb-bd_dom_fam9"/>
</dbReference>
<dbReference type="Pfam" id="PF02368">
    <property type="entry name" value="Big_2"/>
    <property type="match status" value="1"/>
</dbReference>
<dbReference type="GO" id="GO:0004553">
    <property type="term" value="F:hydrolase activity, hydrolyzing O-glycosyl compounds"/>
    <property type="evidence" value="ECO:0007669"/>
    <property type="project" value="InterPro"/>
</dbReference>
<evidence type="ECO:0000313" key="4">
    <source>
        <dbReference type="Proteomes" id="UP000300879"/>
    </source>
</evidence>
<evidence type="ECO:0000313" key="3">
    <source>
        <dbReference type="EMBL" id="QCT04324.1"/>
    </source>
</evidence>
<dbReference type="SUPFAM" id="SSF49344">
    <property type="entry name" value="CBD9-like"/>
    <property type="match status" value="1"/>
</dbReference>
<dbReference type="AlphaFoldDB" id="A0A4V1G4D6"/>
<dbReference type="SMART" id="SM00635">
    <property type="entry name" value="BID_2"/>
    <property type="match status" value="2"/>
</dbReference>
<dbReference type="Pfam" id="PF06452">
    <property type="entry name" value="CBM9_1"/>
    <property type="match status" value="1"/>
</dbReference>
<dbReference type="SUPFAM" id="SSF51126">
    <property type="entry name" value="Pectin lyase-like"/>
    <property type="match status" value="1"/>
</dbReference>
<organism evidence="3 4">
    <name type="scientific">Paenibacillus algicola</name>
    <dbReference type="NCBI Taxonomy" id="2565926"/>
    <lineage>
        <taxon>Bacteria</taxon>
        <taxon>Bacillati</taxon>
        <taxon>Bacillota</taxon>
        <taxon>Bacilli</taxon>
        <taxon>Bacillales</taxon>
        <taxon>Paenibacillaceae</taxon>
        <taxon>Paenibacillus</taxon>
    </lineage>
</organism>
<dbReference type="KEGG" id="palo:E6C60_3614"/>
<keyword evidence="1" id="KW-0732">Signal</keyword>
<name>A0A4V1G4D6_9BACL</name>
<dbReference type="GO" id="GO:0030246">
    <property type="term" value="F:carbohydrate binding"/>
    <property type="evidence" value="ECO:0007669"/>
    <property type="project" value="InterPro"/>
</dbReference>
<proteinExistence type="predicted"/>
<dbReference type="InterPro" id="IPR011050">
    <property type="entry name" value="Pectin_lyase_fold/virulence"/>
</dbReference>
<feature type="chain" id="PRO_5039583245" evidence="1">
    <location>
        <begin position="28"/>
        <end position="1024"/>
    </location>
</feature>
<evidence type="ECO:0000259" key="2">
    <source>
        <dbReference type="SMART" id="SM00635"/>
    </source>
</evidence>
<dbReference type="GO" id="GO:0016052">
    <property type="term" value="P:carbohydrate catabolic process"/>
    <property type="evidence" value="ECO:0007669"/>
    <property type="project" value="InterPro"/>
</dbReference>